<dbReference type="RefSeq" id="XP_016760245.1">
    <property type="nucleotide sequence ID" value="XM_016905834.1"/>
</dbReference>
<gene>
    <name evidence="1" type="ORF">SEPMUDRAFT_149887</name>
</gene>
<reference evidence="1 2" key="1">
    <citation type="journal article" date="2012" name="PLoS Pathog.">
        <title>Diverse lifestyles and strategies of plant pathogenesis encoded in the genomes of eighteen Dothideomycetes fungi.</title>
        <authorList>
            <person name="Ohm R.A."/>
            <person name="Feau N."/>
            <person name="Henrissat B."/>
            <person name="Schoch C.L."/>
            <person name="Horwitz B.A."/>
            <person name="Barry K.W."/>
            <person name="Condon B.J."/>
            <person name="Copeland A.C."/>
            <person name="Dhillon B."/>
            <person name="Glaser F."/>
            <person name="Hesse C.N."/>
            <person name="Kosti I."/>
            <person name="LaButti K."/>
            <person name="Lindquist E.A."/>
            <person name="Lucas S."/>
            <person name="Salamov A.A."/>
            <person name="Bradshaw R.E."/>
            <person name="Ciuffetti L."/>
            <person name="Hamelin R.C."/>
            <person name="Kema G.H.J."/>
            <person name="Lawrence C."/>
            <person name="Scott J.A."/>
            <person name="Spatafora J.W."/>
            <person name="Turgeon B.G."/>
            <person name="de Wit P.J.G.M."/>
            <person name="Zhong S."/>
            <person name="Goodwin S.B."/>
            <person name="Grigoriev I.V."/>
        </authorList>
    </citation>
    <scope>NUCLEOTIDE SEQUENCE [LARGE SCALE GENOMIC DNA]</scope>
    <source>
        <strain evidence="1 2">SO2202</strain>
    </source>
</reference>
<sequence>MLRRRLVVCTCMTQMSLRADFTPVVHATPCHATPRRLPACRLQCRQDLLVMPNALGRLQHHVLLPPRGRLIFMRTCISMVPLYPLSCMLPPGICGLEIRTDLIVQTISPADRLCHCNRTVPAHLRALWKILQAAQRHAGEGHSFPSARDMKKAEFVACGHRTNAVCIA</sequence>
<protein>
    <submittedName>
        <fullName evidence="1">Uncharacterized protein</fullName>
    </submittedName>
</protein>
<name>N1QI48_SPHMS</name>
<evidence type="ECO:0000313" key="1">
    <source>
        <dbReference type="EMBL" id="EMF12124.1"/>
    </source>
</evidence>
<proteinExistence type="predicted"/>
<dbReference type="GeneID" id="27902971"/>
<dbReference type="AlphaFoldDB" id="N1QI48"/>
<evidence type="ECO:0000313" key="2">
    <source>
        <dbReference type="Proteomes" id="UP000016931"/>
    </source>
</evidence>
<dbReference type="HOGENOM" id="CLU_1587517_0_0_1"/>
<dbReference type="Proteomes" id="UP000016931">
    <property type="component" value="Unassembled WGS sequence"/>
</dbReference>
<organism evidence="1 2">
    <name type="scientific">Sphaerulina musiva (strain SO2202)</name>
    <name type="common">Poplar stem canker fungus</name>
    <name type="synonym">Septoria musiva</name>
    <dbReference type="NCBI Taxonomy" id="692275"/>
    <lineage>
        <taxon>Eukaryota</taxon>
        <taxon>Fungi</taxon>
        <taxon>Dikarya</taxon>
        <taxon>Ascomycota</taxon>
        <taxon>Pezizomycotina</taxon>
        <taxon>Dothideomycetes</taxon>
        <taxon>Dothideomycetidae</taxon>
        <taxon>Mycosphaerellales</taxon>
        <taxon>Mycosphaerellaceae</taxon>
        <taxon>Sphaerulina</taxon>
    </lineage>
</organism>
<accession>N1QI48</accession>
<keyword evidence="2" id="KW-1185">Reference proteome</keyword>
<dbReference type="EMBL" id="KB456265">
    <property type="protein sequence ID" value="EMF12124.1"/>
    <property type="molecule type" value="Genomic_DNA"/>
</dbReference>